<keyword evidence="3" id="KW-1185">Reference proteome</keyword>
<dbReference type="Proteomes" id="UP000276215">
    <property type="component" value="Unassembled WGS sequence"/>
</dbReference>
<feature type="compositionally biased region" description="Basic and acidic residues" evidence="1">
    <location>
        <begin position="117"/>
        <end position="133"/>
    </location>
</feature>
<evidence type="ECO:0000313" key="2">
    <source>
        <dbReference type="EMBL" id="RPA88482.1"/>
    </source>
</evidence>
<protein>
    <submittedName>
        <fullName evidence="2">Uncharacterized protein</fullName>
    </submittedName>
</protein>
<dbReference type="EMBL" id="ML120948">
    <property type="protein sequence ID" value="RPA88482.1"/>
    <property type="molecule type" value="Genomic_DNA"/>
</dbReference>
<proteinExistence type="predicted"/>
<name>A0A3N4IQM7_9PEZI</name>
<evidence type="ECO:0000256" key="1">
    <source>
        <dbReference type="SAM" id="MobiDB-lite"/>
    </source>
</evidence>
<gene>
    <name evidence="2" type="ORF">L873DRAFT_1167507</name>
</gene>
<sequence length="152" mass="17217">MRFRGVVGCTPGESWKISLSPPLNSTERIFVGAEPHTPPAHPKITSYPGSLKTVRIIGCRLHTHYPYLLSLTGRFRAFYIITVTSYIGYLGTKNGTNKTKRHNEIKTKMTKIDVREQKRIQKSETKTDSESRILDPGLLYPQKTNTAIKREG</sequence>
<dbReference type="AlphaFoldDB" id="A0A3N4IQM7"/>
<reference evidence="2 3" key="1">
    <citation type="journal article" date="2018" name="Nat. Ecol. Evol.">
        <title>Pezizomycetes genomes reveal the molecular basis of ectomycorrhizal truffle lifestyle.</title>
        <authorList>
            <person name="Murat C."/>
            <person name="Payen T."/>
            <person name="Noel B."/>
            <person name="Kuo A."/>
            <person name="Morin E."/>
            <person name="Chen J."/>
            <person name="Kohler A."/>
            <person name="Krizsan K."/>
            <person name="Balestrini R."/>
            <person name="Da Silva C."/>
            <person name="Montanini B."/>
            <person name="Hainaut M."/>
            <person name="Levati E."/>
            <person name="Barry K.W."/>
            <person name="Belfiori B."/>
            <person name="Cichocki N."/>
            <person name="Clum A."/>
            <person name="Dockter R.B."/>
            <person name="Fauchery L."/>
            <person name="Guy J."/>
            <person name="Iotti M."/>
            <person name="Le Tacon F."/>
            <person name="Lindquist E.A."/>
            <person name="Lipzen A."/>
            <person name="Malagnac F."/>
            <person name="Mello A."/>
            <person name="Molinier V."/>
            <person name="Miyauchi S."/>
            <person name="Poulain J."/>
            <person name="Riccioni C."/>
            <person name="Rubini A."/>
            <person name="Sitrit Y."/>
            <person name="Splivallo R."/>
            <person name="Traeger S."/>
            <person name="Wang M."/>
            <person name="Zifcakova L."/>
            <person name="Wipf D."/>
            <person name="Zambonelli A."/>
            <person name="Paolocci F."/>
            <person name="Nowrousian M."/>
            <person name="Ottonello S."/>
            <person name="Baldrian P."/>
            <person name="Spatafora J.W."/>
            <person name="Henrissat B."/>
            <person name="Nagy L.G."/>
            <person name="Aury J.M."/>
            <person name="Wincker P."/>
            <person name="Grigoriev I.V."/>
            <person name="Bonfante P."/>
            <person name="Martin F.M."/>
        </authorList>
    </citation>
    <scope>NUCLEOTIDE SEQUENCE [LARGE SCALE GENOMIC DNA]</scope>
    <source>
        <strain evidence="2 3">120613-1</strain>
    </source>
</reference>
<feature type="compositionally biased region" description="Polar residues" evidence="1">
    <location>
        <begin position="142"/>
        <end position="152"/>
    </location>
</feature>
<evidence type="ECO:0000313" key="3">
    <source>
        <dbReference type="Proteomes" id="UP000276215"/>
    </source>
</evidence>
<accession>A0A3N4IQM7</accession>
<organism evidence="2 3">
    <name type="scientific">Choiromyces venosus 120613-1</name>
    <dbReference type="NCBI Taxonomy" id="1336337"/>
    <lineage>
        <taxon>Eukaryota</taxon>
        <taxon>Fungi</taxon>
        <taxon>Dikarya</taxon>
        <taxon>Ascomycota</taxon>
        <taxon>Pezizomycotina</taxon>
        <taxon>Pezizomycetes</taxon>
        <taxon>Pezizales</taxon>
        <taxon>Tuberaceae</taxon>
        <taxon>Choiromyces</taxon>
    </lineage>
</organism>
<feature type="region of interest" description="Disordered" evidence="1">
    <location>
        <begin position="117"/>
        <end position="152"/>
    </location>
</feature>